<evidence type="ECO:0000313" key="2">
    <source>
        <dbReference type="Proteomes" id="UP000054537"/>
    </source>
</evidence>
<organism evidence="1 2">
    <name type="scientific">Actinoplanes utahensis</name>
    <dbReference type="NCBI Taxonomy" id="1869"/>
    <lineage>
        <taxon>Bacteria</taxon>
        <taxon>Bacillati</taxon>
        <taxon>Actinomycetota</taxon>
        <taxon>Actinomycetes</taxon>
        <taxon>Micromonosporales</taxon>
        <taxon>Micromonosporaceae</taxon>
        <taxon>Actinoplanes</taxon>
    </lineage>
</organism>
<comment type="caution">
    <text evidence="1">The sequence shown here is derived from an EMBL/GenBank/DDBJ whole genome shotgun (WGS) entry which is preliminary data.</text>
</comment>
<dbReference type="Proteomes" id="UP000054537">
    <property type="component" value="Unassembled WGS sequence"/>
</dbReference>
<proteinExistence type="predicted"/>
<reference evidence="1 2" key="1">
    <citation type="submission" date="2014-10" db="EMBL/GenBank/DDBJ databases">
        <title>Draft genome sequence of Actinoplanes utahensis NRRL 12052.</title>
        <authorList>
            <person name="Velasco-Bucheli B."/>
            <person name="del Cerro C."/>
            <person name="Hormigo D."/>
            <person name="Garcia J.L."/>
            <person name="Acebal C."/>
            <person name="Arroyo M."/>
            <person name="de la Mata I."/>
        </authorList>
    </citation>
    <scope>NUCLEOTIDE SEQUENCE [LARGE SCALE GENOMIC DNA]</scope>
    <source>
        <strain evidence="1 2">NRRL 12052</strain>
    </source>
</reference>
<evidence type="ECO:0000313" key="1">
    <source>
        <dbReference type="EMBL" id="KHD79272.1"/>
    </source>
</evidence>
<accession>A0A0A6XGP9</accession>
<gene>
    <name evidence="1" type="ORF">MB27_01315</name>
</gene>
<name>A0A0A6XGP9_ACTUT</name>
<dbReference type="RefSeq" id="WP_043521750.1">
    <property type="nucleotide sequence ID" value="NZ_BAABKU010000007.1"/>
</dbReference>
<dbReference type="EMBL" id="JRTT01000001">
    <property type="protein sequence ID" value="KHD79272.1"/>
    <property type="molecule type" value="Genomic_DNA"/>
</dbReference>
<sequence length="82" mass="9494">MARRAYDGRQLYDLEIYRGRNRKEAVTTHLDLDSDEAKMRALILAAMKNDRADLDDIGEWSMTIRDHGESRLLMTYVTTADS</sequence>
<keyword evidence="2" id="KW-1185">Reference proteome</keyword>
<protein>
    <submittedName>
        <fullName evidence="1">Uncharacterized protein</fullName>
    </submittedName>
</protein>
<dbReference type="AlphaFoldDB" id="A0A0A6XGP9"/>